<dbReference type="EMBL" id="ADLE01000001">
    <property type="protein sequence ID" value="EJZ66467.1"/>
    <property type="molecule type" value="Genomic_DNA"/>
</dbReference>
<dbReference type="AlphaFoldDB" id="K0X4X4"/>
<evidence type="ECO:0000259" key="1">
    <source>
        <dbReference type="Pfam" id="PF00535"/>
    </source>
</evidence>
<keyword evidence="3" id="KW-1185">Reference proteome</keyword>
<dbReference type="Proteomes" id="UP000006044">
    <property type="component" value="Unassembled WGS sequence"/>
</dbReference>
<comment type="caution">
    <text evidence="2">The sequence shown here is derived from an EMBL/GenBank/DDBJ whole genome shotgun (WGS) entry which is preliminary data.</text>
</comment>
<dbReference type="PANTHER" id="PTHR43179:SF7">
    <property type="entry name" value="RHAMNOSYLTRANSFERASE WBBL"/>
    <property type="match status" value="1"/>
</dbReference>
<name>K0X4X4_9BACT</name>
<proteinExistence type="predicted"/>
<protein>
    <recommendedName>
        <fullName evidence="1">Glycosyltransferase 2-like domain-containing protein</fullName>
    </recommendedName>
</protein>
<dbReference type="PATRIC" id="fig|742726.3.peg.679"/>
<dbReference type="eggNOG" id="COG1216">
    <property type="taxonomic scope" value="Bacteria"/>
</dbReference>
<feature type="domain" description="Glycosyltransferase 2-like" evidence="1">
    <location>
        <begin position="2"/>
        <end position="158"/>
    </location>
</feature>
<dbReference type="Pfam" id="PF00535">
    <property type="entry name" value="Glycos_transf_2"/>
    <property type="match status" value="1"/>
</dbReference>
<reference evidence="2 3" key="1">
    <citation type="submission" date="2012-08" db="EMBL/GenBank/DDBJ databases">
        <title>The Genome Sequence of Barnesiella intestinihominis YIT 11860.</title>
        <authorList>
            <consortium name="The Broad Institute Genome Sequencing Platform"/>
            <person name="Earl A."/>
            <person name="Ward D."/>
            <person name="Feldgarden M."/>
            <person name="Gevers D."/>
            <person name="Morotomi M."/>
            <person name="Walker B."/>
            <person name="Young S.K."/>
            <person name="Zeng Q."/>
            <person name="Gargeya S."/>
            <person name="Fitzgerald M."/>
            <person name="Haas B."/>
            <person name="Abouelleil A."/>
            <person name="Alvarado L."/>
            <person name="Arachchi H.M."/>
            <person name="Berlin A.M."/>
            <person name="Chapman S.B."/>
            <person name="Goldberg J."/>
            <person name="Griggs A."/>
            <person name="Gujja S."/>
            <person name="Hansen M."/>
            <person name="Howarth C."/>
            <person name="Imamovic A."/>
            <person name="Larimer J."/>
            <person name="McCowen C."/>
            <person name="Montmayeur A."/>
            <person name="Murphy C."/>
            <person name="Neiman D."/>
            <person name="Pearson M."/>
            <person name="Priest M."/>
            <person name="Roberts A."/>
            <person name="Saif S."/>
            <person name="Shea T."/>
            <person name="Sisk P."/>
            <person name="Sykes S."/>
            <person name="Wortman J."/>
            <person name="Nusbaum C."/>
            <person name="Birren B."/>
        </authorList>
    </citation>
    <scope>NUCLEOTIDE SEQUENCE [LARGE SCALE GENOMIC DNA]</scope>
    <source>
        <strain evidence="2 3">YIT 11860</strain>
    </source>
</reference>
<dbReference type="InterPro" id="IPR001173">
    <property type="entry name" value="Glyco_trans_2-like"/>
</dbReference>
<evidence type="ECO:0000313" key="3">
    <source>
        <dbReference type="Proteomes" id="UP000006044"/>
    </source>
</evidence>
<dbReference type="InterPro" id="IPR029044">
    <property type="entry name" value="Nucleotide-diphossugar_trans"/>
</dbReference>
<gene>
    <name evidence="2" type="ORF">HMPREF9448_00645</name>
</gene>
<accession>K0X4X4</accession>
<dbReference type="PANTHER" id="PTHR43179">
    <property type="entry name" value="RHAMNOSYLTRANSFERASE WBBL"/>
    <property type="match status" value="1"/>
</dbReference>
<dbReference type="CDD" id="cd04186">
    <property type="entry name" value="GT_2_like_c"/>
    <property type="match status" value="1"/>
</dbReference>
<dbReference type="Gene3D" id="3.90.550.10">
    <property type="entry name" value="Spore Coat Polysaccharide Biosynthesis Protein SpsA, Chain A"/>
    <property type="match status" value="1"/>
</dbReference>
<sequence length="358" mass="41407">MEVEIFVVDNHSQDDSLDYLIPRFPEVRFIANTENVGFARANNQAIEQSTGKYVLLLNPDTVIAENTLYEVFQFMEAHPEAGGTGVKMLDGDGRFLPESKRGFPTPWVSFCKIFGLSALFPHSRIFGRYHMKYLSPDECHPIDILSGAFMFMRRETLDKSGLLDESFFMYGEDIDLSYRLVLAGYTNYFLPTPIIHYKGESTKKGSLRYVRVFYEAMLIFFKKHYPHYSKGYYLAVKFSIFFRASLAAAYRVVSFPFHKHGKTDKKEKGKWYILSRTPQTIARLIPGIKHYTPIWSADEIPSSSERQDNRHIILDSGLLSYREIIETIQSKSDVRNHFLIYTPDSEIIISPQQTYTKP</sequence>
<dbReference type="SUPFAM" id="SSF53448">
    <property type="entry name" value="Nucleotide-diphospho-sugar transferases"/>
    <property type="match status" value="1"/>
</dbReference>
<organism evidence="2 3">
    <name type="scientific">Barnesiella intestinihominis YIT 11860</name>
    <dbReference type="NCBI Taxonomy" id="742726"/>
    <lineage>
        <taxon>Bacteria</taxon>
        <taxon>Pseudomonadati</taxon>
        <taxon>Bacteroidota</taxon>
        <taxon>Bacteroidia</taxon>
        <taxon>Bacteroidales</taxon>
        <taxon>Barnesiellaceae</taxon>
        <taxon>Barnesiella</taxon>
    </lineage>
</organism>
<dbReference type="HOGENOM" id="CLU_023845_0_1_10"/>
<evidence type="ECO:0000313" key="2">
    <source>
        <dbReference type="EMBL" id="EJZ66467.1"/>
    </source>
</evidence>
<dbReference type="STRING" id="742726.HMPREF9448_00645"/>